<dbReference type="Proteomes" id="UP001567538">
    <property type="component" value="Unassembled WGS sequence"/>
</dbReference>
<protein>
    <submittedName>
        <fullName evidence="1">Uncharacterized protein</fullName>
    </submittedName>
</protein>
<keyword evidence="2" id="KW-1185">Reference proteome</keyword>
<evidence type="ECO:0000313" key="1">
    <source>
        <dbReference type="EMBL" id="KAL1540997.1"/>
    </source>
</evidence>
<comment type="caution">
    <text evidence="1">The sequence shown here is derived from an EMBL/GenBank/DDBJ whole genome shotgun (WGS) entry which is preliminary data.</text>
</comment>
<organism evidence="1 2">
    <name type="scientific">Salvia divinorum</name>
    <name type="common">Maria pastora</name>
    <name type="synonym">Diviner's sage</name>
    <dbReference type="NCBI Taxonomy" id="28513"/>
    <lineage>
        <taxon>Eukaryota</taxon>
        <taxon>Viridiplantae</taxon>
        <taxon>Streptophyta</taxon>
        <taxon>Embryophyta</taxon>
        <taxon>Tracheophyta</taxon>
        <taxon>Spermatophyta</taxon>
        <taxon>Magnoliopsida</taxon>
        <taxon>eudicotyledons</taxon>
        <taxon>Gunneridae</taxon>
        <taxon>Pentapetalae</taxon>
        <taxon>asterids</taxon>
        <taxon>lamiids</taxon>
        <taxon>Lamiales</taxon>
        <taxon>Lamiaceae</taxon>
        <taxon>Nepetoideae</taxon>
        <taxon>Mentheae</taxon>
        <taxon>Salviinae</taxon>
        <taxon>Salvia</taxon>
        <taxon>Salvia subgen. Calosphace</taxon>
    </lineage>
</organism>
<gene>
    <name evidence="1" type="ORF">AAHA92_25272</name>
</gene>
<dbReference type="AlphaFoldDB" id="A0ABD1GA44"/>
<dbReference type="EMBL" id="JBEAFC010000009">
    <property type="protein sequence ID" value="KAL1540997.1"/>
    <property type="molecule type" value="Genomic_DNA"/>
</dbReference>
<accession>A0ABD1GA44</accession>
<sequence length="94" mass="10819">MPRGGYTTTASSTVELRWCRIRRQLRRSKGGTVRLGNGRRGFLLGFRPVVQWAVIVRPFRSLKKMVAEMAENGRLLEAYCRTLPLLRPQLFPLC</sequence>
<name>A0ABD1GA44_SALDI</name>
<evidence type="ECO:0000313" key="2">
    <source>
        <dbReference type="Proteomes" id="UP001567538"/>
    </source>
</evidence>
<reference evidence="1 2" key="1">
    <citation type="submission" date="2024-06" db="EMBL/GenBank/DDBJ databases">
        <title>A chromosome level genome sequence of Diviner's sage (Salvia divinorum).</title>
        <authorList>
            <person name="Ford S.A."/>
            <person name="Ro D.-K."/>
            <person name="Ness R.W."/>
            <person name="Phillips M.A."/>
        </authorList>
    </citation>
    <scope>NUCLEOTIDE SEQUENCE [LARGE SCALE GENOMIC DNA]</scope>
    <source>
        <strain evidence="1">SAF-2024a</strain>
        <tissue evidence="1">Leaf</tissue>
    </source>
</reference>
<proteinExistence type="predicted"/>